<name>A0A8R1DTN0_CAEJA</name>
<keyword evidence="1" id="KW-0175">Coiled coil</keyword>
<organism evidence="2 3">
    <name type="scientific">Caenorhabditis japonica</name>
    <dbReference type="NCBI Taxonomy" id="281687"/>
    <lineage>
        <taxon>Eukaryota</taxon>
        <taxon>Metazoa</taxon>
        <taxon>Ecdysozoa</taxon>
        <taxon>Nematoda</taxon>
        <taxon>Chromadorea</taxon>
        <taxon>Rhabditida</taxon>
        <taxon>Rhabditina</taxon>
        <taxon>Rhabditomorpha</taxon>
        <taxon>Rhabditoidea</taxon>
        <taxon>Rhabditidae</taxon>
        <taxon>Peloderinae</taxon>
        <taxon>Caenorhabditis</taxon>
    </lineage>
</organism>
<keyword evidence="3" id="KW-1185">Reference proteome</keyword>
<evidence type="ECO:0000313" key="2">
    <source>
        <dbReference type="EnsemblMetazoa" id="CJA10994.1"/>
    </source>
</evidence>
<evidence type="ECO:0000256" key="1">
    <source>
        <dbReference type="SAM" id="Coils"/>
    </source>
</evidence>
<protein>
    <submittedName>
        <fullName evidence="2">Uncharacterized protein</fullName>
    </submittedName>
</protein>
<proteinExistence type="predicted"/>
<dbReference type="EnsemblMetazoa" id="CJA10994.1">
    <property type="protein sequence ID" value="CJA10994.1"/>
    <property type="gene ID" value="WBGene00130198"/>
</dbReference>
<accession>A0A8R1DTN0</accession>
<dbReference type="Proteomes" id="UP000005237">
    <property type="component" value="Unassembled WGS sequence"/>
</dbReference>
<feature type="coiled-coil region" evidence="1">
    <location>
        <begin position="203"/>
        <end position="237"/>
    </location>
</feature>
<reference evidence="3" key="1">
    <citation type="submission" date="2010-08" db="EMBL/GenBank/DDBJ databases">
        <authorList>
            <consortium name="Caenorhabditis japonica Sequencing Consortium"/>
            <person name="Wilson R.K."/>
        </authorList>
    </citation>
    <scope>NUCLEOTIDE SEQUENCE [LARGE SCALE GENOMIC DNA]</scope>
    <source>
        <strain evidence="3">DF5081</strain>
    </source>
</reference>
<evidence type="ECO:0000313" key="3">
    <source>
        <dbReference type="Proteomes" id="UP000005237"/>
    </source>
</evidence>
<reference evidence="2" key="2">
    <citation type="submission" date="2022-06" db="UniProtKB">
        <authorList>
            <consortium name="EnsemblMetazoa"/>
        </authorList>
    </citation>
    <scope>IDENTIFICATION</scope>
    <source>
        <strain evidence="2">DF5081</strain>
    </source>
</reference>
<dbReference type="AlphaFoldDB" id="A0A8R1DTN0"/>
<sequence length="286" mass="33659">MRATVQELSNVNQHATRIAIERDIRCDLLELQIELAKKTIHPPGSPNEFVYDQKRPKPIGFYAGKLMNMSMVMEETQKQNLQIFKADNQYWHNEMPKNNNNYDELMIPEAYILEDGPFHPTIFLDGYRKLFLQCAPDATYEELATLDQLEKSVTESIAHAHCRLMTRCKQQLDRIVEHFKLEARKVIYKNMENVNEHVNENLVSHLKNENATLRKQVKEYETRVEGLERIVRELNEFQQRENLELAVCEEQGKEIQQFMINDVNLNINKSVLDVDELNEKRQNEKG</sequence>